<evidence type="ECO:0000313" key="2">
    <source>
        <dbReference type="EMBL" id="CAE8631148.1"/>
    </source>
</evidence>
<dbReference type="AlphaFoldDB" id="A0A813H0F1"/>
<accession>A0A813H0F1</accession>
<comment type="caution">
    <text evidence="2">The sequence shown here is derived from an EMBL/GenBank/DDBJ whole genome shotgun (WGS) entry which is preliminary data.</text>
</comment>
<gene>
    <name evidence="2" type="ORF">PGLA1383_LOCUS47284</name>
</gene>
<evidence type="ECO:0000313" key="3">
    <source>
        <dbReference type="Proteomes" id="UP000654075"/>
    </source>
</evidence>
<feature type="non-terminal residue" evidence="2">
    <location>
        <position position="1"/>
    </location>
</feature>
<protein>
    <submittedName>
        <fullName evidence="2">Uncharacterized protein</fullName>
    </submittedName>
</protein>
<sequence>MELSDISGRKSNNNDNSDNNNNNKNNNNNNYTHSAAGGPEPKVLGAVCELPEAAALPCHTALDAASVWDSRRRTLALLCVVAAIEGADMQLLPATFHALEADLGFSPALLGKMSLAQSLLQSLTSPVW</sequence>
<dbReference type="EMBL" id="CAJNNV010030050">
    <property type="protein sequence ID" value="CAE8631148.1"/>
    <property type="molecule type" value="Genomic_DNA"/>
</dbReference>
<dbReference type="Proteomes" id="UP000654075">
    <property type="component" value="Unassembled WGS sequence"/>
</dbReference>
<feature type="compositionally biased region" description="Low complexity" evidence="1">
    <location>
        <begin position="10"/>
        <end position="30"/>
    </location>
</feature>
<dbReference type="InterPro" id="IPR036259">
    <property type="entry name" value="MFS_trans_sf"/>
</dbReference>
<name>A0A813H0F1_POLGL</name>
<proteinExistence type="predicted"/>
<reference evidence="2" key="1">
    <citation type="submission" date="2021-02" db="EMBL/GenBank/DDBJ databases">
        <authorList>
            <person name="Dougan E. K."/>
            <person name="Rhodes N."/>
            <person name="Thang M."/>
            <person name="Chan C."/>
        </authorList>
    </citation>
    <scope>NUCLEOTIDE SEQUENCE</scope>
</reference>
<organism evidence="2 3">
    <name type="scientific">Polarella glacialis</name>
    <name type="common">Dinoflagellate</name>
    <dbReference type="NCBI Taxonomy" id="89957"/>
    <lineage>
        <taxon>Eukaryota</taxon>
        <taxon>Sar</taxon>
        <taxon>Alveolata</taxon>
        <taxon>Dinophyceae</taxon>
        <taxon>Suessiales</taxon>
        <taxon>Suessiaceae</taxon>
        <taxon>Polarella</taxon>
    </lineage>
</organism>
<dbReference type="SUPFAM" id="SSF103473">
    <property type="entry name" value="MFS general substrate transporter"/>
    <property type="match status" value="1"/>
</dbReference>
<evidence type="ECO:0000256" key="1">
    <source>
        <dbReference type="SAM" id="MobiDB-lite"/>
    </source>
</evidence>
<feature type="region of interest" description="Disordered" evidence="1">
    <location>
        <begin position="1"/>
        <end position="38"/>
    </location>
</feature>
<keyword evidence="3" id="KW-1185">Reference proteome</keyword>